<sequence length="298" mass="33209">MFRCIVRGTEHDSATTIDLGRNNSPVLGQDLIIRFFPYYSLSSSASSIYGCPDKVNGSALTLREARIAANEPVSPRGDKQIADAITVLVGHCEKQISLKVSGESGVCYKGRDSAERNESNGTKETDNDDNNGGFSTIRKNADGPLYRGSGQKLCGLAARRSCAERIGSPVTGEEEVCLGEETKCSHWNSHLVSALDFSRAFDYADAEKKGFLSKWEYKIAMTAVFGCRPEKVKFHFLKDKGYLVLDDFYSASKYVNLKVSVTVWQMIFKELDRYKKGYIDFGEFLRFILPTITYNEVV</sequence>
<protein>
    <submittedName>
        <fullName evidence="3">Calcium-binding protein</fullName>
    </submittedName>
</protein>
<organism evidence="3 4">
    <name type="scientific">Apis cerana cerana</name>
    <name type="common">Oriental honeybee</name>
    <dbReference type="NCBI Taxonomy" id="94128"/>
    <lineage>
        <taxon>Eukaryota</taxon>
        <taxon>Metazoa</taxon>
        <taxon>Ecdysozoa</taxon>
        <taxon>Arthropoda</taxon>
        <taxon>Hexapoda</taxon>
        <taxon>Insecta</taxon>
        <taxon>Pterygota</taxon>
        <taxon>Neoptera</taxon>
        <taxon>Endopterygota</taxon>
        <taxon>Hymenoptera</taxon>
        <taxon>Apocrita</taxon>
        <taxon>Aculeata</taxon>
        <taxon>Apoidea</taxon>
        <taxon>Anthophila</taxon>
        <taxon>Apidae</taxon>
        <taxon>Apis</taxon>
    </lineage>
</organism>
<dbReference type="GO" id="GO:0005509">
    <property type="term" value="F:calcium ion binding"/>
    <property type="evidence" value="ECO:0007669"/>
    <property type="project" value="InterPro"/>
</dbReference>
<dbReference type="STRING" id="94128.A0A2A3EDL7"/>
<feature type="domain" description="EF-hand" evidence="2">
    <location>
        <begin position="259"/>
        <end position="294"/>
    </location>
</feature>
<evidence type="ECO:0000256" key="1">
    <source>
        <dbReference type="SAM" id="MobiDB-lite"/>
    </source>
</evidence>
<dbReference type="SMART" id="SM00054">
    <property type="entry name" value="EFh"/>
    <property type="match status" value="2"/>
</dbReference>
<gene>
    <name evidence="3" type="ORF">APICC_06392</name>
</gene>
<reference evidence="3 4" key="1">
    <citation type="submission" date="2014-07" db="EMBL/GenBank/DDBJ databases">
        <title>Genomic and transcriptomic analysis on Apis cerana provide comprehensive insights into honey bee biology.</title>
        <authorList>
            <person name="Diao Q."/>
            <person name="Sun L."/>
            <person name="Zheng H."/>
            <person name="Zheng H."/>
            <person name="Xu S."/>
            <person name="Wang S."/>
            <person name="Zeng Z."/>
            <person name="Hu F."/>
            <person name="Su S."/>
            <person name="Wu J."/>
        </authorList>
    </citation>
    <scope>NUCLEOTIDE SEQUENCE [LARGE SCALE GENOMIC DNA]</scope>
    <source>
        <tissue evidence="3">Pupae without intestine</tissue>
    </source>
</reference>
<keyword evidence="4" id="KW-1185">Reference proteome</keyword>
<dbReference type="OrthoDB" id="26525at2759"/>
<dbReference type="SUPFAM" id="SSF47473">
    <property type="entry name" value="EF-hand"/>
    <property type="match status" value="1"/>
</dbReference>
<feature type="compositionally biased region" description="Basic and acidic residues" evidence="1">
    <location>
        <begin position="109"/>
        <end position="125"/>
    </location>
</feature>
<dbReference type="AlphaFoldDB" id="A0A2A3EDL7"/>
<dbReference type="Gene3D" id="1.10.238.10">
    <property type="entry name" value="EF-hand"/>
    <property type="match status" value="1"/>
</dbReference>
<accession>A0A2A3EDL7</accession>
<evidence type="ECO:0000313" key="4">
    <source>
        <dbReference type="Proteomes" id="UP000242457"/>
    </source>
</evidence>
<name>A0A2A3EDL7_APICC</name>
<dbReference type="PROSITE" id="PS50222">
    <property type="entry name" value="EF_HAND_2"/>
    <property type="match status" value="1"/>
</dbReference>
<dbReference type="EMBL" id="KZ288269">
    <property type="protein sequence ID" value="PBC29873.1"/>
    <property type="molecule type" value="Genomic_DNA"/>
</dbReference>
<evidence type="ECO:0000259" key="2">
    <source>
        <dbReference type="PROSITE" id="PS50222"/>
    </source>
</evidence>
<proteinExistence type="predicted"/>
<dbReference type="InterPro" id="IPR011992">
    <property type="entry name" value="EF-hand-dom_pair"/>
</dbReference>
<evidence type="ECO:0000313" key="3">
    <source>
        <dbReference type="EMBL" id="PBC29873.1"/>
    </source>
</evidence>
<feature type="region of interest" description="Disordered" evidence="1">
    <location>
        <begin position="109"/>
        <end position="135"/>
    </location>
</feature>
<dbReference type="Pfam" id="PF13833">
    <property type="entry name" value="EF-hand_8"/>
    <property type="match status" value="1"/>
</dbReference>
<dbReference type="Proteomes" id="UP000242457">
    <property type="component" value="Unassembled WGS sequence"/>
</dbReference>
<dbReference type="InterPro" id="IPR002048">
    <property type="entry name" value="EF_hand_dom"/>
</dbReference>